<evidence type="ECO:0000256" key="2">
    <source>
        <dbReference type="ARBA" id="ARBA00012416"/>
    </source>
</evidence>
<dbReference type="InterPro" id="IPR012162">
    <property type="entry name" value="PNPase"/>
</dbReference>
<dbReference type="Pfam" id="PF03725">
    <property type="entry name" value="RNase_PH_C"/>
    <property type="match status" value="1"/>
</dbReference>
<dbReference type="InterPro" id="IPR015847">
    <property type="entry name" value="ExoRNase_PH_dom2"/>
</dbReference>
<reference evidence="6 7" key="1">
    <citation type="journal article" date="2015" name="Parasit. Vectors">
        <title>Draft genome of the scabies mite.</title>
        <authorList>
            <person name="Rider S.D.Jr."/>
            <person name="Morgan M.S."/>
            <person name="Arlian L.G."/>
        </authorList>
    </citation>
    <scope>NUCLEOTIDE SEQUENCE [LARGE SCALE GENOMIC DNA]</scope>
    <source>
        <strain evidence="6">Arlian Lab</strain>
    </source>
</reference>
<dbReference type="GO" id="GO:0000965">
    <property type="term" value="P:mitochondrial RNA 3'-end processing"/>
    <property type="evidence" value="ECO:0007669"/>
    <property type="project" value="TreeGrafter"/>
</dbReference>
<dbReference type="InterPro" id="IPR012340">
    <property type="entry name" value="NA-bd_OB-fold"/>
</dbReference>
<dbReference type="GO" id="GO:0005739">
    <property type="term" value="C:mitochondrion"/>
    <property type="evidence" value="ECO:0007669"/>
    <property type="project" value="TreeGrafter"/>
</dbReference>
<evidence type="ECO:0000313" key="7">
    <source>
        <dbReference type="Proteomes" id="UP000616769"/>
    </source>
</evidence>
<evidence type="ECO:0000313" key="6">
    <source>
        <dbReference type="EMBL" id="KPM08922.1"/>
    </source>
</evidence>
<dbReference type="InterPro" id="IPR003029">
    <property type="entry name" value="S1_domain"/>
</dbReference>
<dbReference type="GO" id="GO:0004654">
    <property type="term" value="F:polyribonucleotide nucleotidyltransferase activity"/>
    <property type="evidence" value="ECO:0007669"/>
    <property type="project" value="UniProtKB-EC"/>
</dbReference>
<dbReference type="InterPro" id="IPR027408">
    <property type="entry name" value="PNPase/RNase_PH_dom_sf"/>
</dbReference>
<comment type="caution">
    <text evidence="6">The sequence shown here is derived from an EMBL/GenBank/DDBJ whole genome shotgun (WGS) entry which is preliminary data.</text>
</comment>
<accession>A0A132AD75</accession>
<dbReference type="SUPFAM" id="SSF50249">
    <property type="entry name" value="Nucleic acid-binding proteins"/>
    <property type="match status" value="1"/>
</dbReference>
<dbReference type="GO" id="GO:0003723">
    <property type="term" value="F:RNA binding"/>
    <property type="evidence" value="ECO:0007669"/>
    <property type="project" value="UniProtKB-KW"/>
</dbReference>
<gene>
    <name evidence="6" type="ORF">QR98_0074480</name>
</gene>
<dbReference type="PANTHER" id="PTHR11252:SF0">
    <property type="entry name" value="POLYRIBONUCLEOTIDE NUCLEOTIDYLTRANSFERASE 1, MITOCHONDRIAL"/>
    <property type="match status" value="1"/>
</dbReference>
<dbReference type="PROSITE" id="PS50126">
    <property type="entry name" value="S1"/>
    <property type="match status" value="1"/>
</dbReference>
<dbReference type="AlphaFoldDB" id="A0A132AD75"/>
<dbReference type="EC" id="2.7.7.8" evidence="2"/>
<dbReference type="Gene3D" id="3.30.1370.10">
    <property type="entry name" value="K Homology domain, type 1"/>
    <property type="match status" value="1"/>
</dbReference>
<dbReference type="Gene3D" id="2.40.50.140">
    <property type="entry name" value="Nucleic acid-binding proteins"/>
    <property type="match status" value="1"/>
</dbReference>
<dbReference type="InterPro" id="IPR020568">
    <property type="entry name" value="Ribosomal_Su5_D2-typ_SF"/>
</dbReference>
<evidence type="ECO:0000256" key="5">
    <source>
        <dbReference type="ARBA" id="ARBA00022884"/>
    </source>
</evidence>
<dbReference type="SUPFAM" id="SSF55666">
    <property type="entry name" value="Ribonuclease PH domain 2-like"/>
    <property type="match status" value="2"/>
</dbReference>
<dbReference type="OrthoDB" id="437922at2759"/>
<dbReference type="FunFam" id="3.30.230.70:FF:000001">
    <property type="entry name" value="Polyribonucleotide nucleotidyltransferase"/>
    <property type="match status" value="1"/>
</dbReference>
<evidence type="ECO:0000256" key="1">
    <source>
        <dbReference type="ARBA" id="ARBA00007404"/>
    </source>
</evidence>
<proteinExistence type="inferred from homology"/>
<evidence type="ECO:0000256" key="3">
    <source>
        <dbReference type="ARBA" id="ARBA00022679"/>
    </source>
</evidence>
<keyword evidence="4" id="KW-0548">Nucleotidyltransferase</keyword>
<dbReference type="SUPFAM" id="SSF54211">
    <property type="entry name" value="Ribosomal protein S5 domain 2-like"/>
    <property type="match status" value="2"/>
</dbReference>
<dbReference type="InterPro" id="IPR036456">
    <property type="entry name" value="PNPase_PH_RNA-bd_sf"/>
</dbReference>
<organism evidence="6 7">
    <name type="scientific">Sarcoptes scabiei</name>
    <name type="common">Itch mite</name>
    <name type="synonym">Acarus scabiei</name>
    <dbReference type="NCBI Taxonomy" id="52283"/>
    <lineage>
        <taxon>Eukaryota</taxon>
        <taxon>Metazoa</taxon>
        <taxon>Ecdysozoa</taxon>
        <taxon>Arthropoda</taxon>
        <taxon>Chelicerata</taxon>
        <taxon>Arachnida</taxon>
        <taxon>Acari</taxon>
        <taxon>Acariformes</taxon>
        <taxon>Sarcoptiformes</taxon>
        <taxon>Astigmata</taxon>
        <taxon>Psoroptidia</taxon>
        <taxon>Sarcoptoidea</taxon>
        <taxon>Sarcoptidae</taxon>
        <taxon>Sarcoptinae</taxon>
        <taxon>Sarcoptes</taxon>
    </lineage>
</organism>
<dbReference type="InterPro" id="IPR036345">
    <property type="entry name" value="ExoRNase_PH_dom2_sf"/>
</dbReference>
<dbReference type="GO" id="GO:0000958">
    <property type="term" value="P:mitochondrial mRNA catabolic process"/>
    <property type="evidence" value="ECO:0007669"/>
    <property type="project" value="TreeGrafter"/>
</dbReference>
<dbReference type="CDD" id="cd11364">
    <property type="entry name" value="RNase_PH_PNPase_2"/>
    <property type="match status" value="1"/>
</dbReference>
<dbReference type="Gene3D" id="3.30.230.70">
    <property type="entry name" value="GHMP Kinase, N-terminal domain"/>
    <property type="match status" value="2"/>
</dbReference>
<protein>
    <recommendedName>
        <fullName evidence="2">polyribonucleotide nucleotidyltransferase</fullName>
        <ecNumber evidence="2">2.7.7.8</ecNumber>
    </recommendedName>
</protein>
<dbReference type="PANTHER" id="PTHR11252">
    <property type="entry name" value="POLYRIBONUCLEOTIDE NUCLEOTIDYLTRANSFERASE"/>
    <property type="match status" value="1"/>
</dbReference>
<dbReference type="GO" id="GO:0000175">
    <property type="term" value="F:3'-5'-RNA exonuclease activity"/>
    <property type="evidence" value="ECO:0007669"/>
    <property type="project" value="TreeGrafter"/>
</dbReference>
<evidence type="ECO:0000256" key="4">
    <source>
        <dbReference type="ARBA" id="ARBA00022695"/>
    </source>
</evidence>
<name>A0A132AD75_SARSC</name>
<keyword evidence="3" id="KW-0808">Transferase</keyword>
<dbReference type="EMBL" id="JXLN01012883">
    <property type="protein sequence ID" value="KPM08922.1"/>
    <property type="molecule type" value="Genomic_DNA"/>
</dbReference>
<dbReference type="VEuPathDB" id="VectorBase:SSCA003494"/>
<dbReference type="Proteomes" id="UP000616769">
    <property type="component" value="Unassembled WGS sequence"/>
</dbReference>
<comment type="similarity">
    <text evidence="1">Belongs to the polyribonucleotide nucleotidyltransferase family.</text>
</comment>
<dbReference type="InterPro" id="IPR036612">
    <property type="entry name" value="KH_dom_type_1_sf"/>
</dbReference>
<dbReference type="NCBIfam" id="TIGR03591">
    <property type="entry name" value="polynuc_phos"/>
    <property type="match status" value="1"/>
</dbReference>
<dbReference type="NCBIfam" id="NF008805">
    <property type="entry name" value="PRK11824.1"/>
    <property type="match status" value="1"/>
</dbReference>
<dbReference type="FunFam" id="2.40.50.140:FF:000113">
    <property type="entry name" value="polyribonucleotide nucleotidyltransferase 1, mitochondrial"/>
    <property type="match status" value="1"/>
</dbReference>
<sequence>MADGCAVVASGDTNVMATVVSKNKQSVGAGFVPLTVEYRQKAAAAGRIPTHHLRREIGSTEKEILTSRIIDRSIRPLFPKNFTCETQVTCNLLSLDSQNDPDVLAINAASTALALSDVPWNGPIGAVCVALDSNYECITNPTRKERTEAKLNVIIAANETGNIYMMEAFANEPIHEQHLIKCVSKAIRETKIINQSIIKLQKNHGKPKRSLESIAKPEEKHLEAIRMLAKARIQNVFADHSHDKFSRDRVLQEIRVDTLTSLNEEFPGESTILNDAFTIIVKRIYAEYVTETGSRCDGRKIDELRPISCEVDLFRPVHGSALFQRGQTQVLCTATLDSLDSTWRADSISAITQGIREKNFMLHYEFPQYAVNEIGKSSIGRRDIGHGALAERALRPVVPVDNNFTIRLLCEVLESNGSSSMASVSAGSLALYDSGIKISSPVTGIAIGLIEYNDTNILLTDISGFEDFYGEMDFKIAGTKKAFTALQLDCKLENGLSFKLLYEAIQKSNAARNQILNIMNDVIDEPRLKSKENMPLYERIEIPLNKRSKFLGHGWSNAKRAMSEIGITITQDVEDINAFNIFAPNQSAMDEFKEWTQKILSEPNVPELEFGAIYHCKVIEIKDNGVMIQIHPSMHPVFLHISQLDIRKVDHPSALSIEEGSTIPVKYFGRDPVSGQIRISRKVLQALESKVKDYIN</sequence>
<dbReference type="Pfam" id="PF01138">
    <property type="entry name" value="RNase_PH"/>
    <property type="match status" value="2"/>
</dbReference>
<dbReference type="InterPro" id="IPR001247">
    <property type="entry name" value="ExoRNase_PH_dom1"/>
</dbReference>
<dbReference type="SUPFAM" id="SSF46915">
    <property type="entry name" value="Polynucleotide phosphorylase/guanosine pentaphosphate synthase (PNPase/GPSI), domain 3"/>
    <property type="match status" value="1"/>
</dbReference>
<keyword evidence="5" id="KW-0694">RNA-binding</keyword>
<dbReference type="GO" id="GO:0005829">
    <property type="term" value="C:cytosol"/>
    <property type="evidence" value="ECO:0007669"/>
    <property type="project" value="TreeGrafter"/>
</dbReference>